<keyword evidence="12" id="KW-1185">Reference proteome</keyword>
<dbReference type="InterPro" id="IPR035990">
    <property type="entry name" value="TIM_sf"/>
</dbReference>
<dbReference type="GO" id="GO:0019563">
    <property type="term" value="P:glycerol catabolic process"/>
    <property type="evidence" value="ECO:0007669"/>
    <property type="project" value="TreeGrafter"/>
</dbReference>
<gene>
    <name evidence="8" type="primary">tpiA</name>
    <name evidence="11" type="ORF">CAL13_06025</name>
</gene>
<accession>A0A1W6YYZ6</accession>
<keyword evidence="6 8" id="KW-0324">Glycolysis</keyword>
<comment type="pathway">
    <text evidence="2">Carbohydrate metabolism; erythritol degradation.</text>
</comment>
<feature type="binding site" evidence="8">
    <location>
        <position position="234"/>
    </location>
    <ligand>
        <name>substrate</name>
    </ligand>
</feature>
<evidence type="ECO:0000313" key="12">
    <source>
        <dbReference type="Proteomes" id="UP000194139"/>
    </source>
</evidence>
<feature type="binding site" evidence="8">
    <location>
        <begin position="255"/>
        <end position="256"/>
    </location>
    <ligand>
        <name>substrate</name>
    </ligand>
</feature>
<reference evidence="11 12" key="1">
    <citation type="submission" date="2017-05" db="EMBL/GenBank/DDBJ databases">
        <title>Complete and WGS of Bordetella genogroups.</title>
        <authorList>
            <person name="Spilker T."/>
            <person name="LiPuma J."/>
        </authorList>
    </citation>
    <scope>NUCLEOTIDE SEQUENCE [LARGE SCALE GENOMIC DNA]</scope>
    <source>
        <strain evidence="11 12">AU17164</strain>
    </source>
</reference>
<evidence type="ECO:0000256" key="7">
    <source>
        <dbReference type="ARBA" id="ARBA00023235"/>
    </source>
</evidence>
<comment type="similarity">
    <text evidence="3 8 9">Belongs to the triosephosphate isomerase family.</text>
</comment>
<dbReference type="UniPathway" id="UPA00138"/>
<dbReference type="Proteomes" id="UP000194139">
    <property type="component" value="Chromosome"/>
</dbReference>
<dbReference type="PANTHER" id="PTHR21139:SF42">
    <property type="entry name" value="TRIOSEPHOSPHATE ISOMERASE"/>
    <property type="match status" value="1"/>
</dbReference>
<dbReference type="PANTHER" id="PTHR21139">
    <property type="entry name" value="TRIOSEPHOSPHATE ISOMERASE"/>
    <property type="match status" value="1"/>
</dbReference>
<dbReference type="GO" id="GO:0005829">
    <property type="term" value="C:cytosol"/>
    <property type="evidence" value="ECO:0007669"/>
    <property type="project" value="TreeGrafter"/>
</dbReference>
<dbReference type="AlphaFoldDB" id="A0A1W6YYZ6"/>
<keyword evidence="5 8" id="KW-0963">Cytoplasm</keyword>
<evidence type="ECO:0000256" key="6">
    <source>
        <dbReference type="ARBA" id="ARBA00023152"/>
    </source>
</evidence>
<dbReference type="InterPro" id="IPR013785">
    <property type="entry name" value="Aldolase_TIM"/>
</dbReference>
<dbReference type="GO" id="GO:0006096">
    <property type="term" value="P:glycolytic process"/>
    <property type="evidence" value="ECO:0007669"/>
    <property type="project" value="UniProtKB-UniRule"/>
</dbReference>
<comment type="pathway">
    <text evidence="8 9">Carbohydrate biosynthesis; gluconeogenesis.</text>
</comment>
<dbReference type="GO" id="GO:0046166">
    <property type="term" value="P:glyceraldehyde-3-phosphate biosynthetic process"/>
    <property type="evidence" value="ECO:0007669"/>
    <property type="project" value="TreeGrafter"/>
</dbReference>
<dbReference type="CDD" id="cd00311">
    <property type="entry name" value="TIM"/>
    <property type="match status" value="1"/>
</dbReference>
<dbReference type="InterPro" id="IPR000652">
    <property type="entry name" value="Triosephosphate_isomerase"/>
</dbReference>
<evidence type="ECO:0000256" key="5">
    <source>
        <dbReference type="ARBA" id="ARBA00022490"/>
    </source>
</evidence>
<evidence type="ECO:0000256" key="10">
    <source>
        <dbReference type="SAM" id="MobiDB-lite"/>
    </source>
</evidence>
<comment type="pathway">
    <text evidence="1 8 9">Carbohydrate degradation; glycolysis; D-glyceraldehyde 3-phosphate from glycerone phosphate: step 1/1.</text>
</comment>
<dbReference type="InterPro" id="IPR020861">
    <property type="entry name" value="Triosephosphate_isomerase_AS"/>
</dbReference>
<evidence type="ECO:0000256" key="8">
    <source>
        <dbReference type="HAMAP-Rule" id="MF_00147"/>
    </source>
</evidence>
<evidence type="ECO:0000256" key="9">
    <source>
        <dbReference type="RuleBase" id="RU363013"/>
    </source>
</evidence>
<dbReference type="RefSeq" id="WP_086071823.1">
    <property type="nucleotide sequence ID" value="NZ_CP021109.1"/>
</dbReference>
<evidence type="ECO:0000256" key="2">
    <source>
        <dbReference type="ARBA" id="ARBA00004939"/>
    </source>
</evidence>
<organism evidence="11 12">
    <name type="scientific">Bordetella genomosp. 9</name>
    <dbReference type="NCBI Taxonomy" id="1416803"/>
    <lineage>
        <taxon>Bacteria</taxon>
        <taxon>Pseudomonadati</taxon>
        <taxon>Pseudomonadota</taxon>
        <taxon>Betaproteobacteria</taxon>
        <taxon>Burkholderiales</taxon>
        <taxon>Alcaligenaceae</taxon>
        <taxon>Bordetella</taxon>
    </lineage>
</organism>
<feature type="binding site" evidence="8">
    <location>
        <position position="198"/>
    </location>
    <ligand>
        <name>substrate</name>
    </ligand>
</feature>
<dbReference type="SUPFAM" id="SSF51351">
    <property type="entry name" value="Triosephosphate isomerase (TIM)"/>
    <property type="match status" value="1"/>
</dbReference>
<dbReference type="EMBL" id="CP021109">
    <property type="protein sequence ID" value="ARP85813.1"/>
    <property type="molecule type" value="Genomic_DNA"/>
</dbReference>
<dbReference type="GO" id="GO:0006094">
    <property type="term" value="P:gluconeogenesis"/>
    <property type="evidence" value="ECO:0007669"/>
    <property type="project" value="UniProtKB-UniRule"/>
</dbReference>
<keyword evidence="7 8" id="KW-0413">Isomerase</keyword>
<comment type="subcellular location">
    <subcellularLocation>
        <location evidence="8 9">Cytoplasm</location>
    </subcellularLocation>
</comment>
<proteinExistence type="inferred from homology"/>
<comment type="subunit">
    <text evidence="8 9">Homodimer.</text>
</comment>
<dbReference type="FunFam" id="3.20.20.70:FF:000016">
    <property type="entry name" value="Triosephosphate isomerase"/>
    <property type="match status" value="1"/>
</dbReference>
<protein>
    <recommendedName>
        <fullName evidence="8 9">Triosephosphate isomerase</fullName>
        <shortName evidence="8">TIM</shortName>
        <shortName evidence="8">TPI</shortName>
        <ecNumber evidence="8 9">5.3.1.1</ecNumber>
    </recommendedName>
    <alternativeName>
        <fullName evidence="8">Triose-phosphate isomerase</fullName>
    </alternativeName>
</protein>
<comment type="catalytic activity">
    <reaction evidence="8 9">
        <text>D-glyceraldehyde 3-phosphate = dihydroxyacetone phosphate</text>
        <dbReference type="Rhea" id="RHEA:18585"/>
        <dbReference type="ChEBI" id="CHEBI:57642"/>
        <dbReference type="ChEBI" id="CHEBI:59776"/>
        <dbReference type="EC" id="5.3.1.1"/>
    </reaction>
</comment>
<evidence type="ECO:0000256" key="1">
    <source>
        <dbReference type="ARBA" id="ARBA00004680"/>
    </source>
</evidence>
<sequence>MTTADRRDTSAGNPGTANGAGAPHAGATRARLVLGNWKMHGSLNENAALLNALRARAGAGTCQVGVCVPFPYLAQTEVLLKGSAVSWGAQDISVHEKGAYTGEVSGAMLNDFGCRWAIVGHSERRAMHGESDALVARKAQAALSFGLTPVVCVGETLADREGGNTLGVIERQLAPVLALGAEALAHVVLAYEPVWAIGTGRTATPEQAEEVHGAIRVALRGLGVPQVRVLYGGSVKASNAAELFAMPDIDGALVGGASLVADEFLRIAAI</sequence>
<dbReference type="UniPathway" id="UPA00109">
    <property type="reaction ID" value="UER00189"/>
</dbReference>
<feature type="compositionally biased region" description="Low complexity" evidence="10">
    <location>
        <begin position="11"/>
        <end position="24"/>
    </location>
</feature>
<feature type="active site" description="Electrophile" evidence="8">
    <location>
        <position position="121"/>
    </location>
</feature>
<keyword evidence="4 8" id="KW-0312">Gluconeogenesis</keyword>
<dbReference type="GO" id="GO:0004807">
    <property type="term" value="F:triose-phosphate isomerase activity"/>
    <property type="evidence" value="ECO:0007669"/>
    <property type="project" value="UniProtKB-UniRule"/>
</dbReference>
<evidence type="ECO:0000256" key="3">
    <source>
        <dbReference type="ARBA" id="ARBA00007422"/>
    </source>
</evidence>
<dbReference type="Gene3D" id="3.20.20.70">
    <property type="entry name" value="Aldolase class I"/>
    <property type="match status" value="1"/>
</dbReference>
<dbReference type="InterPro" id="IPR022896">
    <property type="entry name" value="TrioseP_Isoase_bac/euk"/>
</dbReference>
<feature type="active site" description="Proton acceptor" evidence="8">
    <location>
        <position position="192"/>
    </location>
</feature>
<dbReference type="HAMAP" id="MF_00147_B">
    <property type="entry name" value="TIM_B"/>
    <property type="match status" value="1"/>
</dbReference>
<feature type="binding site" evidence="8">
    <location>
        <begin position="36"/>
        <end position="38"/>
    </location>
    <ligand>
        <name>substrate</name>
    </ligand>
</feature>
<feature type="region of interest" description="Disordered" evidence="10">
    <location>
        <begin position="1"/>
        <end position="24"/>
    </location>
</feature>
<evidence type="ECO:0000313" key="11">
    <source>
        <dbReference type="EMBL" id="ARP85813.1"/>
    </source>
</evidence>
<dbReference type="NCBIfam" id="TIGR00419">
    <property type="entry name" value="tim"/>
    <property type="match status" value="1"/>
</dbReference>
<dbReference type="PROSITE" id="PS51440">
    <property type="entry name" value="TIM_2"/>
    <property type="match status" value="1"/>
</dbReference>
<comment type="function">
    <text evidence="8">Involved in the gluconeogenesis. Catalyzes stereospecifically the conversion of dihydroxyacetone phosphate (DHAP) to D-glyceraldehyde-3-phosphate (G3P).</text>
</comment>
<dbReference type="EC" id="5.3.1.1" evidence="8 9"/>
<name>A0A1W6YYZ6_9BORD</name>
<evidence type="ECO:0000256" key="4">
    <source>
        <dbReference type="ARBA" id="ARBA00022432"/>
    </source>
</evidence>
<dbReference type="PROSITE" id="PS00171">
    <property type="entry name" value="TIM_1"/>
    <property type="match status" value="1"/>
</dbReference>
<dbReference type="Pfam" id="PF00121">
    <property type="entry name" value="TIM"/>
    <property type="match status" value="1"/>
</dbReference>